<organism evidence="3 4">
    <name type="scientific">Salinicola socius</name>
    <dbReference type="NCBI Taxonomy" id="404433"/>
    <lineage>
        <taxon>Bacteria</taxon>
        <taxon>Pseudomonadati</taxon>
        <taxon>Pseudomonadota</taxon>
        <taxon>Gammaproteobacteria</taxon>
        <taxon>Oceanospirillales</taxon>
        <taxon>Halomonadaceae</taxon>
        <taxon>Salinicola</taxon>
    </lineage>
</organism>
<dbReference type="EMBL" id="MSDO01000009">
    <property type="protein sequence ID" value="OLO04604.1"/>
    <property type="molecule type" value="Genomic_DNA"/>
</dbReference>
<protein>
    <recommendedName>
        <fullName evidence="2">YCII-related domain-containing protein</fullName>
    </recommendedName>
</protein>
<evidence type="ECO:0000313" key="4">
    <source>
        <dbReference type="Proteomes" id="UP000186878"/>
    </source>
</evidence>
<dbReference type="STRING" id="404433.BTW07_07230"/>
<dbReference type="OrthoDB" id="9797014at2"/>
<reference evidence="3 4" key="1">
    <citation type="submission" date="2016-12" db="EMBL/GenBank/DDBJ databases">
        <title>Draft genome sequences of strains Salinicola socius SMB35, Salinicola sp. MH3R3-1 and Chromohalobacter sp. SMB17 from the Verkhnekamsk potash mining region of Russia.</title>
        <authorList>
            <person name="Mavrodi D.V."/>
            <person name="Olsson B.E."/>
            <person name="Korsakova E.S."/>
            <person name="Pyankova A."/>
            <person name="Mavrodi O.V."/>
            <person name="Plotnikova E.G."/>
        </authorList>
    </citation>
    <scope>NUCLEOTIDE SEQUENCE [LARGE SCALE GENOMIC DNA]</scope>
    <source>
        <strain evidence="3 4">SMB35</strain>
    </source>
</reference>
<dbReference type="InterPro" id="IPR051807">
    <property type="entry name" value="Sec-metab_biosynth-assoc"/>
</dbReference>
<dbReference type="InterPro" id="IPR011008">
    <property type="entry name" value="Dimeric_a/b-barrel"/>
</dbReference>
<gene>
    <name evidence="3" type="ORF">BTW07_07230</name>
</gene>
<dbReference type="Pfam" id="PF03795">
    <property type="entry name" value="YCII"/>
    <property type="match status" value="1"/>
</dbReference>
<evidence type="ECO:0000313" key="3">
    <source>
        <dbReference type="EMBL" id="OLO04604.1"/>
    </source>
</evidence>
<dbReference type="InterPro" id="IPR005545">
    <property type="entry name" value="YCII"/>
</dbReference>
<dbReference type="PANTHER" id="PTHR33606">
    <property type="entry name" value="PROTEIN YCII"/>
    <property type="match status" value="1"/>
</dbReference>
<dbReference type="SUPFAM" id="SSF54909">
    <property type="entry name" value="Dimeric alpha+beta barrel"/>
    <property type="match status" value="1"/>
</dbReference>
<dbReference type="RefSeq" id="WP_075569505.1">
    <property type="nucleotide sequence ID" value="NZ_MSDO01000009.1"/>
</dbReference>
<dbReference type="Gene3D" id="3.30.70.1060">
    <property type="entry name" value="Dimeric alpha+beta barrel"/>
    <property type="match status" value="1"/>
</dbReference>
<keyword evidence="4" id="KW-1185">Reference proteome</keyword>
<sequence>MLYAIISDDIDDSLDKRLSVRPAHVERLEALKDEGRLVLAGPHPAIDSDNPGDAGFSGSLIVAEFDSLEAAQRWADADPYVAAGVYSQVRVKPFKRVLP</sequence>
<dbReference type="PANTHER" id="PTHR33606:SF3">
    <property type="entry name" value="PROTEIN YCII"/>
    <property type="match status" value="1"/>
</dbReference>
<dbReference type="AlphaFoldDB" id="A0A1Q8ST57"/>
<evidence type="ECO:0000256" key="1">
    <source>
        <dbReference type="ARBA" id="ARBA00007689"/>
    </source>
</evidence>
<name>A0A1Q8ST57_9GAMM</name>
<comment type="similarity">
    <text evidence="1">Belongs to the YciI family.</text>
</comment>
<dbReference type="Proteomes" id="UP000186878">
    <property type="component" value="Unassembled WGS sequence"/>
</dbReference>
<proteinExistence type="inferred from homology"/>
<feature type="domain" description="YCII-related" evidence="2">
    <location>
        <begin position="1"/>
        <end position="95"/>
    </location>
</feature>
<evidence type="ECO:0000259" key="2">
    <source>
        <dbReference type="Pfam" id="PF03795"/>
    </source>
</evidence>
<comment type="caution">
    <text evidence="3">The sequence shown here is derived from an EMBL/GenBank/DDBJ whole genome shotgun (WGS) entry which is preliminary data.</text>
</comment>
<accession>A0A1Q8ST57</accession>
<dbReference type="NCBIfam" id="NF008473">
    <property type="entry name" value="PRK11370.1"/>
    <property type="match status" value="1"/>
</dbReference>